<evidence type="ECO:0000313" key="2">
    <source>
        <dbReference type="EMBL" id="DAD82733.1"/>
    </source>
</evidence>
<name>A0A8S5MK73_9CAUD</name>
<evidence type="ECO:0000256" key="1">
    <source>
        <dbReference type="SAM" id="Phobius"/>
    </source>
</evidence>
<protein>
    <submittedName>
        <fullName evidence="2">Uncharacterized protein</fullName>
    </submittedName>
</protein>
<accession>A0A8S5MK73</accession>
<dbReference type="EMBL" id="BK014923">
    <property type="protein sequence ID" value="DAD82733.1"/>
    <property type="molecule type" value="Genomic_DNA"/>
</dbReference>
<reference evidence="2" key="1">
    <citation type="journal article" date="2021" name="Proc. Natl. Acad. Sci. U.S.A.">
        <title>A Catalog of Tens of Thousands of Viruses from Human Metagenomes Reveals Hidden Associations with Chronic Diseases.</title>
        <authorList>
            <person name="Tisza M.J."/>
            <person name="Buck C.B."/>
        </authorList>
    </citation>
    <scope>NUCLEOTIDE SEQUENCE</scope>
    <source>
        <strain evidence="2">Ctrpg19</strain>
    </source>
</reference>
<sequence>MLYSVINLEVLSFSGFLLLQGNTFILLLYKKLFIKTPY</sequence>
<organism evidence="2">
    <name type="scientific">Siphoviridae sp. ctrpg19</name>
    <dbReference type="NCBI Taxonomy" id="2826481"/>
    <lineage>
        <taxon>Viruses</taxon>
        <taxon>Duplodnaviria</taxon>
        <taxon>Heunggongvirae</taxon>
        <taxon>Uroviricota</taxon>
        <taxon>Caudoviricetes</taxon>
    </lineage>
</organism>
<keyword evidence="1" id="KW-0812">Transmembrane</keyword>
<keyword evidence="1" id="KW-0472">Membrane</keyword>
<proteinExistence type="predicted"/>
<keyword evidence="1" id="KW-1133">Transmembrane helix</keyword>
<feature type="transmembrane region" description="Helical" evidence="1">
    <location>
        <begin position="6"/>
        <end position="29"/>
    </location>
</feature>